<proteinExistence type="predicted"/>
<feature type="non-terminal residue" evidence="1">
    <location>
        <position position="1"/>
    </location>
</feature>
<name>A0AA39IV00_9AGAR</name>
<dbReference type="AlphaFoldDB" id="A0AA39IV00"/>
<dbReference type="EMBL" id="JAUEPT010000160">
    <property type="protein sequence ID" value="KAK0430244.1"/>
    <property type="molecule type" value="Genomic_DNA"/>
</dbReference>
<sequence>LSAKDLHEPHCYLHELSEYDHVHRILWLCTVHILRNILKAKVSEEVKQLMRSLICITHNNFDLAVHNIQRLGETAGTNWVQDKIQSKFAFEAMCWEKSKIPLDIWKAGNSSTNLAEGLHADVNCEGIQCSLVGGIRRTQHFDM</sequence>
<evidence type="ECO:0000313" key="2">
    <source>
        <dbReference type="Proteomes" id="UP001175226"/>
    </source>
</evidence>
<evidence type="ECO:0000313" key="1">
    <source>
        <dbReference type="EMBL" id="KAK0430244.1"/>
    </source>
</evidence>
<comment type="caution">
    <text evidence="1">The sequence shown here is derived from an EMBL/GenBank/DDBJ whole genome shotgun (WGS) entry which is preliminary data.</text>
</comment>
<dbReference type="Proteomes" id="UP001175226">
    <property type="component" value="Unassembled WGS sequence"/>
</dbReference>
<accession>A0AA39IV00</accession>
<gene>
    <name evidence="1" type="ORF">EV421DRAFT_1666717</name>
</gene>
<organism evidence="1 2">
    <name type="scientific">Armillaria borealis</name>
    <dbReference type="NCBI Taxonomy" id="47425"/>
    <lineage>
        <taxon>Eukaryota</taxon>
        <taxon>Fungi</taxon>
        <taxon>Dikarya</taxon>
        <taxon>Basidiomycota</taxon>
        <taxon>Agaricomycotina</taxon>
        <taxon>Agaricomycetes</taxon>
        <taxon>Agaricomycetidae</taxon>
        <taxon>Agaricales</taxon>
        <taxon>Marasmiineae</taxon>
        <taxon>Physalacriaceae</taxon>
        <taxon>Armillaria</taxon>
    </lineage>
</organism>
<reference evidence="1" key="1">
    <citation type="submission" date="2023-06" db="EMBL/GenBank/DDBJ databases">
        <authorList>
            <consortium name="Lawrence Berkeley National Laboratory"/>
            <person name="Ahrendt S."/>
            <person name="Sahu N."/>
            <person name="Indic B."/>
            <person name="Wong-Bajracharya J."/>
            <person name="Merenyi Z."/>
            <person name="Ke H.-M."/>
            <person name="Monk M."/>
            <person name="Kocsube S."/>
            <person name="Drula E."/>
            <person name="Lipzen A."/>
            <person name="Balint B."/>
            <person name="Henrissat B."/>
            <person name="Andreopoulos B."/>
            <person name="Martin F.M."/>
            <person name="Harder C.B."/>
            <person name="Rigling D."/>
            <person name="Ford K.L."/>
            <person name="Foster G.D."/>
            <person name="Pangilinan J."/>
            <person name="Papanicolaou A."/>
            <person name="Barry K."/>
            <person name="LaButti K."/>
            <person name="Viragh M."/>
            <person name="Koriabine M."/>
            <person name="Yan M."/>
            <person name="Riley R."/>
            <person name="Champramary S."/>
            <person name="Plett K.L."/>
            <person name="Tsai I.J."/>
            <person name="Slot J."/>
            <person name="Sipos G."/>
            <person name="Plett J."/>
            <person name="Nagy L.G."/>
            <person name="Grigoriev I.V."/>
        </authorList>
    </citation>
    <scope>NUCLEOTIDE SEQUENCE</scope>
    <source>
        <strain evidence="1">FPL87.14</strain>
    </source>
</reference>
<feature type="non-terminal residue" evidence="1">
    <location>
        <position position="143"/>
    </location>
</feature>
<keyword evidence="2" id="KW-1185">Reference proteome</keyword>
<protein>
    <submittedName>
        <fullName evidence="1">Uncharacterized protein</fullName>
    </submittedName>
</protein>